<dbReference type="PANTHER" id="PTHR30576">
    <property type="entry name" value="COLANIC BIOSYNTHESIS UDP-GLUCOSE LIPID CARRIER TRANSFERASE"/>
    <property type="match status" value="1"/>
</dbReference>
<evidence type="ECO:0000259" key="9">
    <source>
        <dbReference type="Pfam" id="PF02397"/>
    </source>
</evidence>
<organism evidence="13 16">
    <name type="scientific">Eggerthella lenta</name>
    <name type="common">Eubacterium lentum</name>
    <dbReference type="NCBI Taxonomy" id="84112"/>
    <lineage>
        <taxon>Bacteria</taxon>
        <taxon>Bacillati</taxon>
        <taxon>Actinomycetota</taxon>
        <taxon>Coriobacteriia</taxon>
        <taxon>Eggerthellales</taxon>
        <taxon>Eggerthellaceae</taxon>
        <taxon>Eggerthella</taxon>
    </lineage>
</organism>
<evidence type="ECO:0000256" key="7">
    <source>
        <dbReference type="ARBA" id="ARBA00023136"/>
    </source>
</evidence>
<comment type="caution">
    <text evidence="13">The sequence shown here is derived from an EMBL/GenBank/DDBJ whole genome shotgun (WGS) entry which is preliminary data.</text>
</comment>
<keyword evidence="6 8" id="KW-1133">Transmembrane helix</keyword>
<dbReference type="OMA" id="RECIYIR"/>
<evidence type="ECO:0000313" key="12">
    <source>
        <dbReference type="EMBL" id="RDB81011.1"/>
    </source>
</evidence>
<comment type="similarity">
    <text evidence="2">Belongs to the bacterial sugar transferase family.</text>
</comment>
<evidence type="ECO:0000256" key="2">
    <source>
        <dbReference type="ARBA" id="ARBA00006464"/>
    </source>
</evidence>
<dbReference type="EMBL" id="PPTU01000015">
    <property type="protein sequence ID" value="RDB69203.1"/>
    <property type="molecule type" value="Genomic_DNA"/>
</dbReference>
<comment type="subcellular location">
    <subcellularLocation>
        <location evidence="1">Cell membrane</location>
    </subcellularLocation>
</comment>
<evidence type="ECO:0000313" key="18">
    <source>
        <dbReference type="Proteomes" id="UP000253970"/>
    </source>
</evidence>
<evidence type="ECO:0000313" key="15">
    <source>
        <dbReference type="Proteomes" id="UP000253752"/>
    </source>
</evidence>
<accession>A0A369N1I5</accession>
<feature type="domain" description="Bacterial sugar transferase" evidence="9">
    <location>
        <begin position="50"/>
        <end position="240"/>
    </location>
</feature>
<dbReference type="InterPro" id="IPR003362">
    <property type="entry name" value="Bact_transf"/>
</dbReference>
<evidence type="ECO:0000256" key="6">
    <source>
        <dbReference type="ARBA" id="ARBA00022989"/>
    </source>
</evidence>
<dbReference type="Proteomes" id="UP000253915">
    <property type="component" value="Unassembled WGS sequence"/>
</dbReference>
<keyword evidence="7 8" id="KW-0472">Membrane</keyword>
<dbReference type="Pfam" id="PF02397">
    <property type="entry name" value="Bac_transf"/>
    <property type="match status" value="1"/>
</dbReference>
<evidence type="ECO:0000256" key="8">
    <source>
        <dbReference type="SAM" id="Phobius"/>
    </source>
</evidence>
<keyword evidence="5 8" id="KW-0812">Transmembrane</keyword>
<evidence type="ECO:0000256" key="1">
    <source>
        <dbReference type="ARBA" id="ARBA00004236"/>
    </source>
</evidence>
<dbReference type="RefSeq" id="WP_009608291.1">
    <property type="nucleotide sequence ID" value="NZ_AP031442.1"/>
</dbReference>
<dbReference type="EMBL" id="PPTY01000023">
    <property type="protein sequence ID" value="RDB83587.1"/>
    <property type="molecule type" value="Genomic_DNA"/>
</dbReference>
<evidence type="ECO:0000313" key="19">
    <source>
        <dbReference type="Proteomes" id="UP000436429"/>
    </source>
</evidence>
<evidence type="ECO:0000256" key="5">
    <source>
        <dbReference type="ARBA" id="ARBA00022692"/>
    </source>
</evidence>
<evidence type="ECO:0000313" key="14">
    <source>
        <dbReference type="EMBL" id="RDC40523.1"/>
    </source>
</evidence>
<dbReference type="EMBL" id="PPUQ01000003">
    <property type="protein sequence ID" value="RDC40523.1"/>
    <property type="molecule type" value="Genomic_DNA"/>
</dbReference>
<dbReference type="AlphaFoldDB" id="A0A369N1I5"/>
<proteinExistence type="inferred from homology"/>
<dbReference type="GO" id="GO:0005886">
    <property type="term" value="C:plasma membrane"/>
    <property type="evidence" value="ECO:0007669"/>
    <property type="project" value="UniProtKB-SubCell"/>
</dbReference>
<dbReference type="Proteomes" id="UP000436429">
    <property type="component" value="Unassembled WGS sequence"/>
</dbReference>
<dbReference type="EMBL" id="WPOM01000020">
    <property type="protein sequence ID" value="MVN33602.1"/>
    <property type="molecule type" value="Genomic_DNA"/>
</dbReference>
<protein>
    <submittedName>
        <fullName evidence="13">Sugar transferase</fullName>
    </submittedName>
</protein>
<dbReference type="GeneID" id="69511329"/>
<evidence type="ECO:0000313" key="11">
    <source>
        <dbReference type="EMBL" id="RDB69203.1"/>
    </source>
</evidence>
<name>A0A369N1I5_EGGLN</name>
<dbReference type="Proteomes" id="UP000253970">
    <property type="component" value="Unassembled WGS sequence"/>
</dbReference>
<evidence type="ECO:0000256" key="4">
    <source>
        <dbReference type="ARBA" id="ARBA00022679"/>
    </source>
</evidence>
<dbReference type="PANTHER" id="PTHR30576:SF4">
    <property type="entry name" value="UNDECAPRENYL-PHOSPHATE GALACTOSE PHOSPHOTRANSFERASE"/>
    <property type="match status" value="1"/>
</dbReference>
<reference evidence="10 19" key="2">
    <citation type="submission" date="2019-11" db="EMBL/GenBank/DDBJ databases">
        <title>Whole genome shotgun sequencing (WGS) data from Adlercreutzia equolifaciens ResAG-91, Eggerthella lenta MRI-F36, MRI-F37, MRI-F40, ResAG-49, ResAG-88, ResAG-121, ResAG-145, and Gordonibacter sp. ResAG-5, ResAG-26, ResAG-43, ResAG-50, ResAG-59.</title>
        <authorList>
            <person name="Stoll D.A."/>
            <person name="Danylec N."/>
            <person name="Franz C.M.A.P."/>
            <person name="Huch M."/>
        </authorList>
    </citation>
    <scope>NUCLEOTIDE SEQUENCE [LARGE SCALE GENOMIC DNA]</scope>
    <source>
        <strain evidence="10 19">ResAG-88</strain>
    </source>
</reference>
<keyword evidence="3" id="KW-1003">Cell membrane</keyword>
<gene>
    <name evidence="14" type="ORF">C1853_03755</name>
    <name evidence="13" type="ORF">C1871_11415</name>
    <name evidence="12" type="ORF">C1872_02900</name>
    <name evidence="11" type="ORF">C1875_10125</name>
    <name evidence="10" type="ORF">GO726_10570</name>
</gene>
<dbReference type="Proteomes" id="UP000253752">
    <property type="component" value="Unassembled WGS sequence"/>
</dbReference>
<keyword evidence="4 13" id="KW-0808">Transferase</keyword>
<reference evidence="15 16" key="1">
    <citation type="journal article" date="2018" name="Elife">
        <title>Discovery and characterization of a prevalent human gut bacterial enzyme sufficient for the inactivation of a family of plant toxins.</title>
        <authorList>
            <person name="Koppel N."/>
            <person name="Bisanz J.E."/>
            <person name="Pandelia M.E."/>
            <person name="Turnbaugh P.J."/>
            <person name="Balskus E.P."/>
        </authorList>
    </citation>
    <scope>NUCLEOTIDE SEQUENCE [LARGE SCALE GENOMIC DNA]</scope>
    <source>
        <strain evidence="14 17">16A</strain>
        <strain evidence="13 16">FAA1-1-60AUCSF</strain>
        <strain evidence="12 15">MR1 #12</strain>
        <strain evidence="11 18">W1 BHI 6</strain>
    </source>
</reference>
<evidence type="ECO:0000313" key="16">
    <source>
        <dbReference type="Proteomes" id="UP000253857"/>
    </source>
</evidence>
<feature type="transmembrane region" description="Helical" evidence="8">
    <location>
        <begin position="55"/>
        <end position="76"/>
    </location>
</feature>
<dbReference type="GO" id="GO:0016780">
    <property type="term" value="F:phosphotransferase activity, for other substituted phosphate groups"/>
    <property type="evidence" value="ECO:0007669"/>
    <property type="project" value="TreeGrafter"/>
</dbReference>
<evidence type="ECO:0000313" key="17">
    <source>
        <dbReference type="Proteomes" id="UP000253915"/>
    </source>
</evidence>
<dbReference type="EMBL" id="PPTX01000003">
    <property type="protein sequence ID" value="RDB81011.1"/>
    <property type="molecule type" value="Genomic_DNA"/>
</dbReference>
<evidence type="ECO:0000313" key="10">
    <source>
        <dbReference type="EMBL" id="MVN33602.1"/>
    </source>
</evidence>
<evidence type="ECO:0000313" key="13">
    <source>
        <dbReference type="EMBL" id="RDB83587.1"/>
    </source>
</evidence>
<dbReference type="Proteomes" id="UP000253857">
    <property type="component" value="Unassembled WGS sequence"/>
</dbReference>
<sequence length="245" mass="27330">MLVVETQTTTEDLLEGGTLAAEAGESAFAVSEEEHVAETAGNGLVYRFVKRAFDIAFSLCVVVVGLAPIALLLLIIRLESPGSPIYRQERIGYRGQPLRIFKLRTMVADSDDVEKHLSPEQLAQWRSERKVEDDPRVTRVGRFLRRTSLDELPQFLNVLAGSMSIVGPRPVVADELPAYGTDVDAFLSMKPGITGWWQVQARNDATYEDGSRQQLELYYVRNANLKLDVVVFLETFKSIINKTGV</sequence>
<evidence type="ECO:0000256" key="3">
    <source>
        <dbReference type="ARBA" id="ARBA00022475"/>
    </source>
</evidence>